<dbReference type="PANTHER" id="PTHR38148">
    <property type="entry name" value="BAR DOMAIN-CONTAINING PROTEIN"/>
    <property type="match status" value="1"/>
</dbReference>
<reference evidence="2" key="1">
    <citation type="submission" date="2015-09" db="EMBL/GenBank/DDBJ databases">
        <authorList>
            <consortium name="Pathogen Informatics"/>
        </authorList>
    </citation>
    <scope>NUCLEOTIDE SEQUENCE [LARGE SCALE GENOMIC DNA]</scope>
    <source>
        <strain evidence="2">Lake Konstanz</strain>
    </source>
</reference>
<sequence length="253" mass="27829">MANVLQMVTRKVGLSREGEHHLVITVEDEKRRDFMKHIHVAAQAVQSATTRVQLAVAEIGGALDALQSAFVELDRVSKMTVHEKSDAEIAVEAAEGQCTTLESACTALRLQLSELHSSEQDNADKYLQGEVHEPLQRLCQYHREVEALRHASHRSAKVLEAAKAEVASKEKEYQGKGRPITESKLYPQLAQSLVDATSSHDAAALAFQESCDHLMRDSLLVAAQCFQAAIYRIGSWSEGLTDRLGGVVSLCNR</sequence>
<evidence type="ECO:0000313" key="2">
    <source>
        <dbReference type="Proteomes" id="UP000051952"/>
    </source>
</evidence>
<accession>A0A0S4J1S8</accession>
<dbReference type="AlphaFoldDB" id="A0A0S4J1S8"/>
<gene>
    <name evidence="1" type="ORF">BSAL_81060</name>
</gene>
<name>A0A0S4J1S8_BODSA</name>
<dbReference type="PANTHER" id="PTHR38148:SF3">
    <property type="entry name" value="BAR DOMAIN-CONTAINING PROTEIN"/>
    <property type="match status" value="1"/>
</dbReference>
<dbReference type="EMBL" id="CYKH01000868">
    <property type="protein sequence ID" value="CUG55034.1"/>
    <property type="molecule type" value="Genomic_DNA"/>
</dbReference>
<keyword evidence="2" id="KW-1185">Reference proteome</keyword>
<dbReference type="Proteomes" id="UP000051952">
    <property type="component" value="Unassembled WGS sequence"/>
</dbReference>
<organism evidence="1 2">
    <name type="scientific">Bodo saltans</name>
    <name type="common">Flagellated protozoan</name>
    <dbReference type="NCBI Taxonomy" id="75058"/>
    <lineage>
        <taxon>Eukaryota</taxon>
        <taxon>Discoba</taxon>
        <taxon>Euglenozoa</taxon>
        <taxon>Kinetoplastea</taxon>
        <taxon>Metakinetoplastina</taxon>
        <taxon>Eubodonida</taxon>
        <taxon>Bodonidae</taxon>
        <taxon>Bodo</taxon>
    </lineage>
</organism>
<dbReference type="VEuPathDB" id="TriTrypDB:BSAL_81060"/>
<protein>
    <submittedName>
        <fullName evidence="1">Uncharacterized protein</fullName>
    </submittedName>
</protein>
<proteinExistence type="predicted"/>
<evidence type="ECO:0000313" key="1">
    <source>
        <dbReference type="EMBL" id="CUG55034.1"/>
    </source>
</evidence>